<name>A0A3L7IWN2_9MICO</name>
<accession>A0A3L7IWN2</accession>
<keyword evidence="1" id="KW-1133">Transmembrane helix</keyword>
<keyword evidence="1" id="KW-0812">Transmembrane</keyword>
<organism evidence="4 5">
    <name type="scientific">Mycetocola zhadangensis</name>
    <dbReference type="NCBI Taxonomy" id="1164595"/>
    <lineage>
        <taxon>Bacteria</taxon>
        <taxon>Bacillati</taxon>
        <taxon>Actinomycetota</taxon>
        <taxon>Actinomycetes</taxon>
        <taxon>Micrococcales</taxon>
        <taxon>Microbacteriaceae</taxon>
        <taxon>Mycetocola</taxon>
    </lineage>
</organism>
<dbReference type="RefSeq" id="WP_121659792.1">
    <property type="nucleotide sequence ID" value="NZ_BMEK01000003.1"/>
</dbReference>
<dbReference type="GO" id="GO:0016020">
    <property type="term" value="C:membrane"/>
    <property type="evidence" value="ECO:0007669"/>
    <property type="project" value="TreeGrafter"/>
</dbReference>
<feature type="transmembrane region" description="Helical" evidence="1">
    <location>
        <begin position="341"/>
        <end position="365"/>
    </location>
</feature>
<dbReference type="InterPro" id="IPR002656">
    <property type="entry name" value="Acyl_transf_3_dom"/>
</dbReference>
<dbReference type="PANTHER" id="PTHR23028:SF53">
    <property type="entry name" value="ACYL_TRANSF_3 DOMAIN-CONTAINING PROTEIN"/>
    <property type="match status" value="1"/>
</dbReference>
<evidence type="ECO:0000259" key="2">
    <source>
        <dbReference type="Pfam" id="PF01757"/>
    </source>
</evidence>
<dbReference type="AlphaFoldDB" id="A0A3L7IWN2"/>
<feature type="transmembrane region" description="Helical" evidence="1">
    <location>
        <begin position="217"/>
        <end position="235"/>
    </location>
</feature>
<gene>
    <name evidence="4" type="ORF">D9V28_10945</name>
    <name evidence="3" type="ORF">D9V28_14435</name>
</gene>
<proteinExistence type="predicted"/>
<feature type="transmembrane region" description="Helical" evidence="1">
    <location>
        <begin position="191"/>
        <end position="211"/>
    </location>
</feature>
<reference evidence="4 5" key="1">
    <citation type="submission" date="2018-10" db="EMBL/GenBank/DDBJ databases">
        <authorList>
            <person name="Li J."/>
        </authorList>
    </citation>
    <scope>NUCLEOTIDE SEQUENCE [LARGE SCALE GENOMIC DNA]</scope>
    <source>
        <strain evidence="4 5">ZD1-4</strain>
    </source>
</reference>
<feature type="transmembrane region" description="Helical" evidence="1">
    <location>
        <begin position="275"/>
        <end position="292"/>
    </location>
</feature>
<keyword evidence="4" id="KW-0808">Transferase</keyword>
<dbReference type="EMBL" id="RCWJ01000004">
    <property type="protein sequence ID" value="RLQ81535.1"/>
    <property type="molecule type" value="Genomic_DNA"/>
</dbReference>
<dbReference type="InterPro" id="IPR050879">
    <property type="entry name" value="Acyltransferase_3"/>
</dbReference>
<dbReference type="GO" id="GO:0009103">
    <property type="term" value="P:lipopolysaccharide biosynthetic process"/>
    <property type="evidence" value="ECO:0007669"/>
    <property type="project" value="TreeGrafter"/>
</dbReference>
<dbReference type="OrthoDB" id="9796461at2"/>
<comment type="caution">
    <text evidence="4">The sequence shown here is derived from an EMBL/GenBank/DDBJ whole genome shotgun (WGS) entry which is preliminary data.</text>
</comment>
<feature type="transmembrane region" description="Helical" evidence="1">
    <location>
        <begin position="57"/>
        <end position="75"/>
    </location>
</feature>
<dbReference type="Pfam" id="PF01757">
    <property type="entry name" value="Acyl_transf_3"/>
    <property type="match status" value="1"/>
</dbReference>
<feature type="transmembrane region" description="Helical" evidence="1">
    <location>
        <begin position="247"/>
        <end position="269"/>
    </location>
</feature>
<keyword evidence="5" id="KW-1185">Reference proteome</keyword>
<feature type="transmembrane region" description="Helical" evidence="1">
    <location>
        <begin position="20"/>
        <end position="37"/>
    </location>
</feature>
<feature type="transmembrane region" description="Helical" evidence="1">
    <location>
        <begin position="96"/>
        <end position="115"/>
    </location>
</feature>
<protein>
    <submittedName>
        <fullName evidence="4">Acyltransferase</fullName>
    </submittedName>
</protein>
<keyword evidence="4" id="KW-0012">Acyltransferase</keyword>
<sequence length="394" mass="43392">MADAQIAPGAVRHVRSLTGIRIVAALWVVLFHIRGNIASEAPGLYAVIGPVVSHGELGVDLFFMLSGYILAMNYGDRMGVTFTRRSVAVFWWARLARIWPAYMAMLLFTAIWHGIFVATASPDPVAPREYSVLSFFRQALLIVQWTEPDFERLTWNGAAWSVSAEAFAYLLFPVIALLIYRMGHALSRRALMGLAFGALLPVVLFSATLGLYAPFMWVVRILGEFMAGAVLYYALAKVSDSKRTEKLAQGVTWAAVVIFFALAVAIELIGRPQAGALLIPVLLVLIGGLALSQGGLSRLLANRVMVLGGMISYSVYLVHMPLIEIFWWLQQKVGLLAPGTIGSKLGFLLIPVVVVACGYVLWRYLEEPSRRAMRRMSLAHVPERAVNDAPMTRI</sequence>
<evidence type="ECO:0000313" key="3">
    <source>
        <dbReference type="EMBL" id="RLQ81535.1"/>
    </source>
</evidence>
<keyword evidence="1" id="KW-0472">Membrane</keyword>
<dbReference type="PANTHER" id="PTHR23028">
    <property type="entry name" value="ACETYLTRANSFERASE"/>
    <property type="match status" value="1"/>
</dbReference>
<dbReference type="GO" id="GO:0016747">
    <property type="term" value="F:acyltransferase activity, transferring groups other than amino-acyl groups"/>
    <property type="evidence" value="ECO:0007669"/>
    <property type="project" value="InterPro"/>
</dbReference>
<evidence type="ECO:0000313" key="4">
    <source>
        <dbReference type="EMBL" id="RLQ82489.1"/>
    </source>
</evidence>
<dbReference type="EMBL" id="RCWJ01000003">
    <property type="protein sequence ID" value="RLQ82489.1"/>
    <property type="molecule type" value="Genomic_DNA"/>
</dbReference>
<feature type="transmembrane region" description="Helical" evidence="1">
    <location>
        <begin position="304"/>
        <end position="329"/>
    </location>
</feature>
<dbReference type="Proteomes" id="UP000282460">
    <property type="component" value="Unassembled WGS sequence"/>
</dbReference>
<evidence type="ECO:0000313" key="5">
    <source>
        <dbReference type="Proteomes" id="UP000282460"/>
    </source>
</evidence>
<feature type="domain" description="Acyltransferase 3" evidence="2">
    <location>
        <begin position="16"/>
        <end position="362"/>
    </location>
</feature>
<feature type="transmembrane region" description="Helical" evidence="1">
    <location>
        <begin position="158"/>
        <end position="179"/>
    </location>
</feature>
<evidence type="ECO:0000256" key="1">
    <source>
        <dbReference type="SAM" id="Phobius"/>
    </source>
</evidence>